<comment type="caution">
    <text evidence="1">The sequence shown here is derived from an EMBL/GenBank/DDBJ whole genome shotgun (WGS) entry which is preliminary data.</text>
</comment>
<organism evidence="1 2">
    <name type="scientific">Medicago truncatula</name>
    <name type="common">Barrel medic</name>
    <name type="synonym">Medicago tribuloides</name>
    <dbReference type="NCBI Taxonomy" id="3880"/>
    <lineage>
        <taxon>Eukaryota</taxon>
        <taxon>Viridiplantae</taxon>
        <taxon>Streptophyta</taxon>
        <taxon>Embryophyta</taxon>
        <taxon>Tracheophyta</taxon>
        <taxon>Spermatophyta</taxon>
        <taxon>Magnoliopsida</taxon>
        <taxon>eudicotyledons</taxon>
        <taxon>Gunneridae</taxon>
        <taxon>Pentapetalae</taxon>
        <taxon>rosids</taxon>
        <taxon>fabids</taxon>
        <taxon>Fabales</taxon>
        <taxon>Fabaceae</taxon>
        <taxon>Papilionoideae</taxon>
        <taxon>50 kb inversion clade</taxon>
        <taxon>NPAAA clade</taxon>
        <taxon>Hologalegina</taxon>
        <taxon>IRL clade</taxon>
        <taxon>Trifolieae</taxon>
        <taxon>Medicago</taxon>
    </lineage>
</organism>
<dbReference type="EMBL" id="PSQE01000003">
    <property type="protein sequence ID" value="RHN65695.1"/>
    <property type="molecule type" value="Genomic_DNA"/>
</dbReference>
<gene>
    <name evidence="1" type="ORF">MtrunA17_Chr3g0082741</name>
</gene>
<proteinExistence type="predicted"/>
<protein>
    <submittedName>
        <fullName evidence="1">Uncharacterized protein</fullName>
    </submittedName>
</protein>
<dbReference type="Proteomes" id="UP000265566">
    <property type="component" value="Chromosome 3"/>
</dbReference>
<accession>A0A396IP80</accession>
<dbReference type="Gramene" id="rna13567">
    <property type="protein sequence ID" value="RHN65695.1"/>
    <property type="gene ID" value="gene13567"/>
</dbReference>
<evidence type="ECO:0000313" key="2">
    <source>
        <dbReference type="Proteomes" id="UP000265566"/>
    </source>
</evidence>
<dbReference type="AlphaFoldDB" id="A0A396IP80"/>
<name>A0A396IP80_MEDTR</name>
<evidence type="ECO:0000313" key="1">
    <source>
        <dbReference type="EMBL" id="RHN65695.1"/>
    </source>
</evidence>
<sequence>MPFCSSQSQWIGVNSGGDDDKDEVGMIRGLFEIGTRKKMEGGVYWSF</sequence>
<reference evidence="2" key="1">
    <citation type="journal article" date="2018" name="Nat. Plants">
        <title>Whole-genome landscape of Medicago truncatula symbiotic genes.</title>
        <authorList>
            <person name="Pecrix Y."/>
            <person name="Staton S.E."/>
            <person name="Sallet E."/>
            <person name="Lelandais-Briere C."/>
            <person name="Moreau S."/>
            <person name="Carrere S."/>
            <person name="Blein T."/>
            <person name="Jardinaud M.F."/>
            <person name="Latrasse D."/>
            <person name="Zouine M."/>
            <person name="Zahm M."/>
            <person name="Kreplak J."/>
            <person name="Mayjonade B."/>
            <person name="Satge C."/>
            <person name="Perez M."/>
            <person name="Cauet S."/>
            <person name="Marande W."/>
            <person name="Chantry-Darmon C."/>
            <person name="Lopez-Roques C."/>
            <person name="Bouchez O."/>
            <person name="Berard A."/>
            <person name="Debelle F."/>
            <person name="Munos S."/>
            <person name="Bendahmane A."/>
            <person name="Berges H."/>
            <person name="Niebel A."/>
            <person name="Buitink J."/>
            <person name="Frugier F."/>
            <person name="Benhamed M."/>
            <person name="Crespi M."/>
            <person name="Gouzy J."/>
            <person name="Gamas P."/>
        </authorList>
    </citation>
    <scope>NUCLEOTIDE SEQUENCE [LARGE SCALE GENOMIC DNA]</scope>
    <source>
        <strain evidence="2">cv. Jemalong A17</strain>
    </source>
</reference>